<evidence type="ECO:0000313" key="9">
    <source>
        <dbReference type="EMBL" id="MDP8148461.1"/>
    </source>
</evidence>
<reference evidence="9 10" key="1">
    <citation type="journal article" date="2023" name="Front. Microbiol.">
        <title>Phylogeography and host specificity of Pasteurellaceae pathogenic to sea-farmed fish in the north-east Atlantic.</title>
        <authorList>
            <person name="Gulla S."/>
            <person name="Colquhoun D.J."/>
            <person name="Olsen A.B."/>
            <person name="Spilsberg B."/>
            <person name="Lagesen K."/>
            <person name="Aakesson C.P."/>
            <person name="Strom S."/>
            <person name="Manji F."/>
            <person name="Birkbeck T.H."/>
            <person name="Nilsen H.K."/>
        </authorList>
    </citation>
    <scope>NUCLEOTIDE SEQUENCE [LARGE SCALE GENOMIC DNA]</scope>
    <source>
        <strain evidence="9 10">NVIB3131</strain>
    </source>
</reference>
<evidence type="ECO:0000256" key="5">
    <source>
        <dbReference type="ARBA" id="ARBA00022692"/>
    </source>
</evidence>
<keyword evidence="2" id="KW-0813">Transport</keyword>
<dbReference type="PANTHER" id="PTHR35334:SF4">
    <property type="entry name" value="SERINE TRANSPORTER-RELATED"/>
    <property type="match status" value="1"/>
</dbReference>
<dbReference type="EMBL" id="JASAXT010000007">
    <property type="protein sequence ID" value="MDP8148461.1"/>
    <property type="molecule type" value="Genomic_DNA"/>
</dbReference>
<name>A0AAW8CGG0_9PAST</name>
<keyword evidence="4" id="KW-0997">Cell inner membrane</keyword>
<feature type="transmembrane region" description="Helical" evidence="8">
    <location>
        <begin position="145"/>
        <end position="161"/>
    </location>
</feature>
<evidence type="ECO:0000256" key="1">
    <source>
        <dbReference type="ARBA" id="ARBA00004429"/>
    </source>
</evidence>
<dbReference type="RefSeq" id="WP_306351708.1">
    <property type="nucleotide sequence ID" value="NZ_JASAWV010000007.1"/>
</dbReference>
<evidence type="ECO:0000256" key="4">
    <source>
        <dbReference type="ARBA" id="ARBA00022519"/>
    </source>
</evidence>
<feature type="transmembrane region" description="Helical" evidence="8">
    <location>
        <begin position="28"/>
        <end position="48"/>
    </location>
</feature>
<comment type="caution">
    <text evidence="9">The sequence shown here is derived from an EMBL/GenBank/DDBJ whole genome shotgun (WGS) entry which is preliminary data.</text>
</comment>
<keyword evidence="7 8" id="KW-0472">Membrane</keyword>
<dbReference type="Gene3D" id="1.20.1740.10">
    <property type="entry name" value="Amino acid/polyamine transporter I"/>
    <property type="match status" value="1"/>
</dbReference>
<keyword evidence="6 8" id="KW-1133">Transmembrane helix</keyword>
<gene>
    <name evidence="9" type="ORF">QJU57_05135</name>
</gene>
<dbReference type="InterPro" id="IPR018227">
    <property type="entry name" value="Amino_acid_transport_2"/>
</dbReference>
<keyword evidence="5 8" id="KW-0812">Transmembrane</keyword>
<evidence type="ECO:0000256" key="2">
    <source>
        <dbReference type="ARBA" id="ARBA00022448"/>
    </source>
</evidence>
<proteinExistence type="predicted"/>
<dbReference type="Pfam" id="PF03222">
    <property type="entry name" value="Trp_Tyr_perm"/>
    <property type="match status" value="1"/>
</dbReference>
<accession>A0AAW8CGG0</accession>
<keyword evidence="3" id="KW-1003">Cell membrane</keyword>
<evidence type="ECO:0000313" key="10">
    <source>
        <dbReference type="Proteomes" id="UP001226020"/>
    </source>
</evidence>
<protein>
    <submittedName>
        <fullName evidence="9">Aromatic amino acid transport family protein</fullName>
    </submittedName>
</protein>
<feature type="transmembrane region" description="Helical" evidence="8">
    <location>
        <begin position="374"/>
        <end position="397"/>
    </location>
</feature>
<feature type="transmembrane region" description="Helical" evidence="8">
    <location>
        <begin position="101"/>
        <end position="124"/>
    </location>
</feature>
<feature type="transmembrane region" description="Helical" evidence="8">
    <location>
        <begin position="55"/>
        <end position="81"/>
    </location>
</feature>
<sequence length="430" mass="47747">MSNQKNYEKAGMTRQQWKEAIKFDSVDIGWIVMSIGMAIGAGIVFLPVQVGIMGIWVFLLSAIIGYPALYLFQNLFINTLAESKKCTDYPRIISDYLGKNWGIALGILYFIMLVIWVLIYSLAVTNDSASYLQSFGITETKLSDNMFYGLGLICVLSFIASKGEKLLFKLSGFMAVTVLSLVGVMGVLLVSRWDLSNLPAVGNWGSMIKDAIITLPFTLTSILFLQSLSPMVISYRSHEKSVEVARYKASRAMRISFVILFVVVFFYAVSFTLAISQEQAISAKEQNISSLAIIAQFIPGSWATITGIVINIFAIVTSFFGVFLGFREACVGLVMNVLLRKYKEEEINKPLIEKLVVAFIILICWGTIVTNFPILNFTSICSPIFGLVGCLIPAYLVYKMPHLHHYKGLATNVIIFTGILLCISPFLAFI</sequence>
<evidence type="ECO:0000256" key="3">
    <source>
        <dbReference type="ARBA" id="ARBA00022475"/>
    </source>
</evidence>
<feature type="transmembrane region" description="Helical" evidence="8">
    <location>
        <begin position="255"/>
        <end position="276"/>
    </location>
</feature>
<dbReference type="GO" id="GO:0003333">
    <property type="term" value="P:amino acid transmembrane transport"/>
    <property type="evidence" value="ECO:0007669"/>
    <property type="project" value="InterPro"/>
</dbReference>
<comment type="subcellular location">
    <subcellularLocation>
        <location evidence="1">Cell inner membrane</location>
        <topology evidence="1">Multi-pass membrane protein</topology>
    </subcellularLocation>
</comment>
<feature type="transmembrane region" description="Helical" evidence="8">
    <location>
        <begin position="409"/>
        <end position="429"/>
    </location>
</feature>
<keyword evidence="10" id="KW-1185">Reference proteome</keyword>
<organism evidence="9 10">
    <name type="scientific">Phocoenobacter atlanticus subsp. atlanticus</name>
    <dbReference type="NCBI Taxonomy" id="3061285"/>
    <lineage>
        <taxon>Bacteria</taxon>
        <taxon>Pseudomonadati</taxon>
        <taxon>Pseudomonadota</taxon>
        <taxon>Gammaproteobacteria</taxon>
        <taxon>Pasteurellales</taxon>
        <taxon>Pasteurellaceae</taxon>
        <taxon>Phocoenobacter</taxon>
        <taxon>Phocoenobacter atlanticus</taxon>
    </lineage>
</organism>
<evidence type="ECO:0000256" key="7">
    <source>
        <dbReference type="ARBA" id="ARBA00023136"/>
    </source>
</evidence>
<feature type="transmembrane region" description="Helical" evidence="8">
    <location>
        <begin position="167"/>
        <end position="190"/>
    </location>
</feature>
<dbReference type="GO" id="GO:0005886">
    <property type="term" value="C:plasma membrane"/>
    <property type="evidence" value="ECO:0007669"/>
    <property type="project" value="UniProtKB-SubCell"/>
</dbReference>
<evidence type="ECO:0000256" key="8">
    <source>
        <dbReference type="SAM" id="Phobius"/>
    </source>
</evidence>
<dbReference type="Proteomes" id="UP001226020">
    <property type="component" value="Unassembled WGS sequence"/>
</dbReference>
<dbReference type="PANTHER" id="PTHR35334">
    <property type="entry name" value="SERINE TRANSPORTER"/>
    <property type="match status" value="1"/>
</dbReference>
<evidence type="ECO:0000256" key="6">
    <source>
        <dbReference type="ARBA" id="ARBA00022989"/>
    </source>
</evidence>
<feature type="transmembrane region" description="Helical" evidence="8">
    <location>
        <begin position="351"/>
        <end position="368"/>
    </location>
</feature>
<dbReference type="AlphaFoldDB" id="A0AAW8CGG0"/>
<feature type="transmembrane region" description="Helical" evidence="8">
    <location>
        <begin position="211"/>
        <end position="235"/>
    </location>
</feature>